<proteinExistence type="predicted"/>
<dbReference type="AlphaFoldDB" id="A0A3M7R173"/>
<comment type="caution">
    <text evidence="2">The sequence shown here is derived from an EMBL/GenBank/DDBJ whole genome shotgun (WGS) entry which is preliminary data.</text>
</comment>
<name>A0A3M7R173_BRAPC</name>
<dbReference type="Proteomes" id="UP000276133">
    <property type="component" value="Unassembled WGS sequence"/>
</dbReference>
<sequence>MDKKIEPKTEMNRREDEDTKNNKNASQPLVTTPKPASSLFDDDNDDDDLFSKLEKTSILDKKNAKVNKIEDKETKNVSFTAQNLGQTPKPSGSLFDDDNDDDDLFSKQTNKQKLNEKKPEINEIDKSAKNLIPTPKPPTGLFGDINEDDDDLFSKPVEKISKDENLIGKSDALKPESELIKPKSVAKNVLFDPLALKSSGLFKKLAQNNESEQDSEIDEKSSKPEVKKVEEPGTENFFADLATDTNEKKESNNQDSIDPFNSIIASTTPIINTAQKEMQNFLDKLKHHQKFFVTSSRITPYSHIKYTYSAVYQTNCLTRKNTHYLIFSFFIKKNDIIFFTFFGLIFLNADLDPKVLKIFLPPSKILAFLDLYLGILQFEIINHELDRIRAISSKKRPPTKQRKLTLENQHTVDSTKSSLSNQLKKTIDNQNSEAIQAEYVPVSAATSDGIFDASKVEENLVKPAIKQSNLFDNLNEDDDDIFKVDLAFKNKPKNEPKSQPKKKDTKTTSKSLFDNLDDDIFNVDLKVNEEKKSVKNKPDSSGTSKSTGKQEEAKKNIFDDLDDYEDIFADILNYFLSLSPLHDILRCTVLNIKFHIKQIMLLKCNQPKIWQLFFDKYPCIIY</sequence>
<feature type="compositionally biased region" description="Basic and acidic residues" evidence="1">
    <location>
        <begin position="113"/>
        <end position="128"/>
    </location>
</feature>
<feature type="region of interest" description="Disordered" evidence="1">
    <location>
        <begin position="207"/>
        <end position="229"/>
    </location>
</feature>
<evidence type="ECO:0000313" key="2">
    <source>
        <dbReference type="EMBL" id="RNA16965.1"/>
    </source>
</evidence>
<feature type="region of interest" description="Disordered" evidence="1">
    <location>
        <begin position="531"/>
        <end position="551"/>
    </location>
</feature>
<feature type="region of interest" description="Disordered" evidence="1">
    <location>
        <begin position="1"/>
        <end position="47"/>
    </location>
</feature>
<feature type="region of interest" description="Disordered" evidence="1">
    <location>
        <begin position="488"/>
        <end position="510"/>
    </location>
</feature>
<feature type="region of interest" description="Disordered" evidence="1">
    <location>
        <begin position="65"/>
        <end position="148"/>
    </location>
</feature>
<accession>A0A3M7R173</accession>
<evidence type="ECO:0000256" key="1">
    <source>
        <dbReference type="SAM" id="MobiDB-lite"/>
    </source>
</evidence>
<reference evidence="2 3" key="1">
    <citation type="journal article" date="2018" name="Sci. Rep.">
        <title>Genomic signatures of local adaptation to the degree of environmental predictability in rotifers.</title>
        <authorList>
            <person name="Franch-Gras L."/>
            <person name="Hahn C."/>
            <person name="Garcia-Roger E.M."/>
            <person name="Carmona M.J."/>
            <person name="Serra M."/>
            <person name="Gomez A."/>
        </authorList>
    </citation>
    <scope>NUCLEOTIDE SEQUENCE [LARGE SCALE GENOMIC DNA]</scope>
    <source>
        <strain evidence="2">HYR1</strain>
    </source>
</reference>
<feature type="compositionally biased region" description="Polar residues" evidence="1">
    <location>
        <begin position="76"/>
        <end position="90"/>
    </location>
</feature>
<dbReference type="EMBL" id="REGN01004570">
    <property type="protein sequence ID" value="RNA16965.1"/>
    <property type="molecule type" value="Genomic_DNA"/>
</dbReference>
<gene>
    <name evidence="2" type="ORF">BpHYR1_013901</name>
</gene>
<feature type="compositionally biased region" description="Basic and acidic residues" evidence="1">
    <location>
        <begin position="65"/>
        <end position="75"/>
    </location>
</feature>
<protein>
    <submittedName>
        <fullName evidence="2">Uncharacterized protein</fullName>
    </submittedName>
</protein>
<feature type="compositionally biased region" description="Basic and acidic residues" evidence="1">
    <location>
        <begin position="1"/>
        <end position="21"/>
    </location>
</feature>
<evidence type="ECO:0000313" key="3">
    <source>
        <dbReference type="Proteomes" id="UP000276133"/>
    </source>
</evidence>
<feature type="compositionally biased region" description="Basic and acidic residues" evidence="1">
    <location>
        <begin position="218"/>
        <end position="229"/>
    </location>
</feature>
<keyword evidence="3" id="KW-1185">Reference proteome</keyword>
<organism evidence="2 3">
    <name type="scientific">Brachionus plicatilis</name>
    <name type="common">Marine rotifer</name>
    <name type="synonym">Brachionus muelleri</name>
    <dbReference type="NCBI Taxonomy" id="10195"/>
    <lineage>
        <taxon>Eukaryota</taxon>
        <taxon>Metazoa</taxon>
        <taxon>Spiralia</taxon>
        <taxon>Gnathifera</taxon>
        <taxon>Rotifera</taxon>
        <taxon>Eurotatoria</taxon>
        <taxon>Monogononta</taxon>
        <taxon>Pseudotrocha</taxon>
        <taxon>Ploima</taxon>
        <taxon>Brachionidae</taxon>
        <taxon>Brachionus</taxon>
    </lineage>
</organism>
<feature type="compositionally biased region" description="Basic and acidic residues" evidence="1">
    <location>
        <begin position="488"/>
        <end position="507"/>
    </location>
</feature>